<dbReference type="AlphaFoldDB" id="A0A1B4VD89"/>
<accession>A0A1B4VD89</accession>
<dbReference type="SMART" id="SM00267">
    <property type="entry name" value="GGDEF"/>
    <property type="match status" value="1"/>
</dbReference>
<dbReference type="InterPro" id="IPR029787">
    <property type="entry name" value="Nucleotide_cyclase"/>
</dbReference>
<dbReference type="InterPro" id="IPR043128">
    <property type="entry name" value="Rev_trsase/Diguanyl_cyclase"/>
</dbReference>
<dbReference type="EC" id="2.7.7.65" evidence="2"/>
<organism evidence="6 7">
    <name type="scientific">Sulfurifustis variabilis</name>
    <dbReference type="NCBI Taxonomy" id="1675686"/>
    <lineage>
        <taxon>Bacteria</taxon>
        <taxon>Pseudomonadati</taxon>
        <taxon>Pseudomonadota</taxon>
        <taxon>Gammaproteobacteria</taxon>
        <taxon>Acidiferrobacterales</taxon>
        <taxon>Acidiferrobacteraceae</taxon>
        <taxon>Sulfurifustis</taxon>
    </lineage>
</organism>
<dbReference type="InterPro" id="IPR000160">
    <property type="entry name" value="GGDEF_dom"/>
</dbReference>
<evidence type="ECO:0000256" key="4">
    <source>
        <dbReference type="SAM" id="Phobius"/>
    </source>
</evidence>
<evidence type="ECO:0000313" key="6">
    <source>
        <dbReference type="EMBL" id="BAU50411.1"/>
    </source>
</evidence>
<proteinExistence type="predicted"/>
<keyword evidence="4" id="KW-0812">Transmembrane</keyword>
<gene>
    <name evidence="6" type="ORF">SVA_3877</name>
</gene>
<protein>
    <recommendedName>
        <fullName evidence="2">diguanylate cyclase</fullName>
        <ecNumber evidence="2">2.7.7.65</ecNumber>
    </recommendedName>
</protein>
<dbReference type="NCBIfam" id="TIGR00254">
    <property type="entry name" value="GGDEF"/>
    <property type="match status" value="1"/>
</dbReference>
<dbReference type="FunFam" id="3.30.70.270:FF:000001">
    <property type="entry name" value="Diguanylate cyclase domain protein"/>
    <property type="match status" value="1"/>
</dbReference>
<comment type="cofactor">
    <cofactor evidence="1">
        <name>Mg(2+)</name>
        <dbReference type="ChEBI" id="CHEBI:18420"/>
    </cofactor>
</comment>
<dbReference type="KEGG" id="sva:SVA_3877"/>
<keyword evidence="7" id="KW-1185">Reference proteome</keyword>
<evidence type="ECO:0000256" key="1">
    <source>
        <dbReference type="ARBA" id="ARBA00001946"/>
    </source>
</evidence>
<dbReference type="Gene3D" id="3.30.70.270">
    <property type="match status" value="1"/>
</dbReference>
<keyword evidence="4" id="KW-1133">Transmembrane helix</keyword>
<keyword evidence="4" id="KW-0472">Membrane</keyword>
<dbReference type="CDD" id="cd01949">
    <property type="entry name" value="GGDEF"/>
    <property type="match status" value="1"/>
</dbReference>
<dbReference type="Proteomes" id="UP000218899">
    <property type="component" value="Chromosome"/>
</dbReference>
<dbReference type="InterPro" id="IPR050469">
    <property type="entry name" value="Diguanylate_Cyclase"/>
</dbReference>
<reference evidence="6 7" key="1">
    <citation type="submission" date="2015-08" db="EMBL/GenBank/DDBJ databases">
        <title>Complete genome sequence of Sulfurifustis variabilis.</title>
        <authorList>
            <person name="Miura A."/>
            <person name="Kojima H."/>
            <person name="Fukui M."/>
        </authorList>
    </citation>
    <scope>NUCLEOTIDE SEQUENCE [LARGE SCALE GENOMIC DNA]</scope>
    <source>
        <strain evidence="7">skN76</strain>
    </source>
</reference>
<evidence type="ECO:0000313" key="7">
    <source>
        <dbReference type="Proteomes" id="UP000218899"/>
    </source>
</evidence>
<evidence type="ECO:0000256" key="3">
    <source>
        <dbReference type="ARBA" id="ARBA00034247"/>
    </source>
</evidence>
<evidence type="ECO:0000256" key="2">
    <source>
        <dbReference type="ARBA" id="ARBA00012528"/>
    </source>
</evidence>
<feature type="domain" description="GGDEF" evidence="5">
    <location>
        <begin position="112"/>
        <end position="244"/>
    </location>
</feature>
<dbReference type="SUPFAM" id="SSF55073">
    <property type="entry name" value="Nucleotide cyclase"/>
    <property type="match status" value="1"/>
</dbReference>
<sequence>MTAVWATAAIVGIAFLAELVITASLSAFGRLPQSASDFVLDALLLAALIAAPIYWLVLKPLRREYEKRVQAERRAEDLGQLAITDPLTRIMNRRGITVSVLDAMAQAERYGNPLAVAMADIDHFKQVNDTYGHEAGDKVLSEIASVLSESLRMPDKVGRYGGEEFLVVLPHTTLAQGRKIAERMRSAVGAWPFELGGKQTSVTISIGLTQFQKGEDLEQLLSRVDRALYQAKAGGRNLVVTEKIPARSASRA</sequence>
<evidence type="ECO:0000259" key="5">
    <source>
        <dbReference type="PROSITE" id="PS50887"/>
    </source>
</evidence>
<dbReference type="PROSITE" id="PS50887">
    <property type="entry name" value="GGDEF"/>
    <property type="match status" value="1"/>
</dbReference>
<name>A0A1B4VD89_9GAMM</name>
<dbReference type="Pfam" id="PF00990">
    <property type="entry name" value="GGDEF"/>
    <property type="match status" value="1"/>
</dbReference>
<dbReference type="GO" id="GO:0052621">
    <property type="term" value="F:diguanylate cyclase activity"/>
    <property type="evidence" value="ECO:0007669"/>
    <property type="project" value="UniProtKB-EC"/>
</dbReference>
<dbReference type="PANTHER" id="PTHR45138:SF9">
    <property type="entry name" value="DIGUANYLATE CYCLASE DGCM-RELATED"/>
    <property type="match status" value="1"/>
</dbReference>
<feature type="transmembrane region" description="Helical" evidence="4">
    <location>
        <begin position="38"/>
        <end position="58"/>
    </location>
</feature>
<dbReference type="EMBL" id="AP014936">
    <property type="protein sequence ID" value="BAU50411.1"/>
    <property type="molecule type" value="Genomic_DNA"/>
</dbReference>
<dbReference type="RefSeq" id="WP_096462717.1">
    <property type="nucleotide sequence ID" value="NZ_AP014936.1"/>
</dbReference>
<comment type="catalytic activity">
    <reaction evidence="3">
        <text>2 GTP = 3',3'-c-di-GMP + 2 diphosphate</text>
        <dbReference type="Rhea" id="RHEA:24898"/>
        <dbReference type="ChEBI" id="CHEBI:33019"/>
        <dbReference type="ChEBI" id="CHEBI:37565"/>
        <dbReference type="ChEBI" id="CHEBI:58805"/>
        <dbReference type="EC" id="2.7.7.65"/>
    </reaction>
</comment>
<dbReference type="PANTHER" id="PTHR45138">
    <property type="entry name" value="REGULATORY COMPONENTS OF SENSORY TRANSDUCTION SYSTEM"/>
    <property type="match status" value="1"/>
</dbReference>